<dbReference type="Gene3D" id="1.10.287.130">
    <property type="match status" value="1"/>
</dbReference>
<dbReference type="InterPro" id="IPR003594">
    <property type="entry name" value="HATPase_dom"/>
</dbReference>
<evidence type="ECO:0000259" key="12">
    <source>
        <dbReference type="PROSITE" id="PS50109"/>
    </source>
</evidence>
<protein>
    <recommendedName>
        <fullName evidence="3">histidine kinase</fullName>
        <ecNumber evidence="3">2.7.13.3</ecNumber>
    </recommendedName>
</protein>
<accession>A0A2T0Q2P9</accession>
<evidence type="ECO:0000256" key="7">
    <source>
        <dbReference type="ARBA" id="ARBA00022777"/>
    </source>
</evidence>
<evidence type="ECO:0000256" key="3">
    <source>
        <dbReference type="ARBA" id="ARBA00012438"/>
    </source>
</evidence>
<feature type="signal peptide" evidence="11">
    <location>
        <begin position="1"/>
        <end position="22"/>
    </location>
</feature>
<dbReference type="InterPro" id="IPR036097">
    <property type="entry name" value="HisK_dim/P_sf"/>
</dbReference>
<dbReference type="PROSITE" id="PS50109">
    <property type="entry name" value="HIS_KIN"/>
    <property type="match status" value="1"/>
</dbReference>
<keyword evidence="9" id="KW-0902">Two-component regulatory system</keyword>
<evidence type="ECO:0000256" key="6">
    <source>
        <dbReference type="ARBA" id="ARBA00022692"/>
    </source>
</evidence>
<dbReference type="AlphaFoldDB" id="A0A2T0Q2P9"/>
<evidence type="ECO:0000256" key="10">
    <source>
        <dbReference type="SAM" id="MobiDB-lite"/>
    </source>
</evidence>
<dbReference type="InterPro" id="IPR005467">
    <property type="entry name" value="His_kinase_dom"/>
</dbReference>
<dbReference type="RefSeq" id="WP_106248087.1">
    <property type="nucleotide sequence ID" value="NZ_PVZC01000005.1"/>
</dbReference>
<evidence type="ECO:0000256" key="2">
    <source>
        <dbReference type="ARBA" id="ARBA00004236"/>
    </source>
</evidence>
<name>A0A2T0Q2P9_9ACTN</name>
<dbReference type="Pfam" id="PF02518">
    <property type="entry name" value="HATPase_c"/>
    <property type="match status" value="1"/>
</dbReference>
<dbReference type="InterPro" id="IPR003661">
    <property type="entry name" value="HisK_dim/P_dom"/>
</dbReference>
<dbReference type="PROSITE" id="PS50885">
    <property type="entry name" value="HAMP"/>
    <property type="match status" value="1"/>
</dbReference>
<dbReference type="InterPro" id="IPR003660">
    <property type="entry name" value="HAMP_dom"/>
</dbReference>
<keyword evidence="4" id="KW-0597">Phosphoprotein</keyword>
<evidence type="ECO:0000313" key="15">
    <source>
        <dbReference type="Proteomes" id="UP000237846"/>
    </source>
</evidence>
<feature type="region of interest" description="Disordered" evidence="10">
    <location>
        <begin position="170"/>
        <end position="190"/>
    </location>
</feature>
<keyword evidence="7 14" id="KW-0418">Kinase</keyword>
<dbReference type="InterPro" id="IPR050736">
    <property type="entry name" value="Sensor_HK_Regulatory"/>
</dbReference>
<dbReference type="EMBL" id="PVZC01000005">
    <property type="protein sequence ID" value="PRX98073.1"/>
    <property type="molecule type" value="Genomic_DNA"/>
</dbReference>
<evidence type="ECO:0000313" key="14">
    <source>
        <dbReference type="EMBL" id="PRX98073.1"/>
    </source>
</evidence>
<dbReference type="Proteomes" id="UP000237846">
    <property type="component" value="Unassembled WGS sequence"/>
</dbReference>
<evidence type="ECO:0000256" key="5">
    <source>
        <dbReference type="ARBA" id="ARBA00022679"/>
    </source>
</evidence>
<proteinExistence type="predicted"/>
<keyword evidence="15" id="KW-1185">Reference proteome</keyword>
<keyword evidence="8" id="KW-1133">Transmembrane helix</keyword>
<dbReference type="SUPFAM" id="SSF55874">
    <property type="entry name" value="ATPase domain of HSP90 chaperone/DNA topoisomerase II/histidine kinase"/>
    <property type="match status" value="1"/>
</dbReference>
<dbReference type="PANTHER" id="PTHR43711:SF1">
    <property type="entry name" value="HISTIDINE KINASE 1"/>
    <property type="match status" value="1"/>
</dbReference>
<keyword evidence="6" id="KW-0812">Transmembrane</keyword>
<keyword evidence="5" id="KW-0808">Transferase</keyword>
<sequence length="619" mass="64866">MRRSLLLRLLGLSLAVASLAVAATALLATYGTGTQLREQAESSPSLLETDASIRDALLTYARDHGDWSGVHGLVRELAAETGRRIALTTPDGSTIADSAELLGQGAAELPSVPAARIDAADPGAQVAQIHSEFARAIDPQLILAHRGWRLTEQEQRHRQELAEQALECLREQDGGGGPDPSGQGPVEYDPADGSIVVTYNWLFGSAGGGGDPGPHASECVPPEMYAPSAAARELNEETVALTAACLDREGIAYRLAADAAGVQAVEPVDGSDQAPRWAECESSAQRAALRPLVAEPADLYLGTSDRFDAFSPQGWWRTAATALAVLAAAAVVTVLAGRRLVRPILALTEAAQRMAAGDRAARVPVTGGDEVTRLGTAFNAMAESIESSDRQRKALVSDVAHELRTPLANVRSHLEAAEDGVVPLDRALIASLLEESALLERLVADLQDLALADAGMLRVHPEERDAADLAAQAVAAHRARAEESGVTVAVDAPEPVPVHADPARLRQALGNLVSNAVRHTPSGGTVRVSARRTADGAVLTVADSGSGIGAEHLPHIFDRFYRADPSRTRATGGGGLGLAITRHLVEAHHGRVEVASTPGSGSVFTIHLPDARHLDGRPD</sequence>
<dbReference type="SUPFAM" id="SSF47384">
    <property type="entry name" value="Homodimeric domain of signal transducing histidine kinase"/>
    <property type="match status" value="1"/>
</dbReference>
<dbReference type="SMART" id="SM00304">
    <property type="entry name" value="HAMP"/>
    <property type="match status" value="1"/>
</dbReference>
<organism evidence="14 15">
    <name type="scientific">Allonocardiopsis opalescens</name>
    <dbReference type="NCBI Taxonomy" id="1144618"/>
    <lineage>
        <taxon>Bacteria</taxon>
        <taxon>Bacillati</taxon>
        <taxon>Actinomycetota</taxon>
        <taxon>Actinomycetes</taxon>
        <taxon>Streptosporangiales</taxon>
        <taxon>Allonocardiopsis</taxon>
    </lineage>
</organism>
<evidence type="ECO:0000256" key="11">
    <source>
        <dbReference type="SAM" id="SignalP"/>
    </source>
</evidence>
<dbReference type="CDD" id="cd00082">
    <property type="entry name" value="HisKA"/>
    <property type="match status" value="1"/>
</dbReference>
<dbReference type="GO" id="GO:0005886">
    <property type="term" value="C:plasma membrane"/>
    <property type="evidence" value="ECO:0007669"/>
    <property type="project" value="UniProtKB-SubCell"/>
</dbReference>
<dbReference type="Gene3D" id="1.10.8.500">
    <property type="entry name" value="HAMP domain in histidine kinase"/>
    <property type="match status" value="1"/>
</dbReference>
<dbReference type="Pfam" id="PF00672">
    <property type="entry name" value="HAMP"/>
    <property type="match status" value="1"/>
</dbReference>
<evidence type="ECO:0000256" key="8">
    <source>
        <dbReference type="ARBA" id="ARBA00022989"/>
    </source>
</evidence>
<feature type="chain" id="PRO_5015498036" description="histidine kinase" evidence="11">
    <location>
        <begin position="23"/>
        <end position="619"/>
    </location>
</feature>
<comment type="catalytic activity">
    <reaction evidence="1">
        <text>ATP + protein L-histidine = ADP + protein N-phospho-L-histidine.</text>
        <dbReference type="EC" id="2.7.13.3"/>
    </reaction>
</comment>
<comment type="subcellular location">
    <subcellularLocation>
        <location evidence="2">Cell membrane</location>
    </subcellularLocation>
</comment>
<evidence type="ECO:0000256" key="1">
    <source>
        <dbReference type="ARBA" id="ARBA00000085"/>
    </source>
</evidence>
<dbReference type="SUPFAM" id="SSF158472">
    <property type="entry name" value="HAMP domain-like"/>
    <property type="match status" value="1"/>
</dbReference>
<dbReference type="OrthoDB" id="9757990at2"/>
<gene>
    <name evidence="14" type="ORF">CLV72_105426</name>
</gene>
<dbReference type="SMART" id="SM00387">
    <property type="entry name" value="HATPase_c"/>
    <property type="match status" value="1"/>
</dbReference>
<dbReference type="InterPro" id="IPR036890">
    <property type="entry name" value="HATPase_C_sf"/>
</dbReference>
<dbReference type="FunFam" id="3.30.565.10:FF:000006">
    <property type="entry name" value="Sensor histidine kinase WalK"/>
    <property type="match status" value="1"/>
</dbReference>
<evidence type="ECO:0000256" key="9">
    <source>
        <dbReference type="ARBA" id="ARBA00023012"/>
    </source>
</evidence>
<reference evidence="14 15" key="1">
    <citation type="submission" date="2018-03" db="EMBL/GenBank/DDBJ databases">
        <title>Genomic Encyclopedia of Archaeal and Bacterial Type Strains, Phase II (KMG-II): from individual species to whole genera.</title>
        <authorList>
            <person name="Goeker M."/>
        </authorList>
    </citation>
    <scope>NUCLEOTIDE SEQUENCE [LARGE SCALE GENOMIC DNA]</scope>
    <source>
        <strain evidence="14 15">DSM 45601</strain>
    </source>
</reference>
<dbReference type="PANTHER" id="PTHR43711">
    <property type="entry name" value="TWO-COMPONENT HISTIDINE KINASE"/>
    <property type="match status" value="1"/>
</dbReference>
<keyword evidence="8" id="KW-0472">Membrane</keyword>
<dbReference type="PRINTS" id="PR00344">
    <property type="entry name" value="BCTRLSENSOR"/>
</dbReference>
<dbReference type="CDD" id="cd06225">
    <property type="entry name" value="HAMP"/>
    <property type="match status" value="1"/>
</dbReference>
<dbReference type="Gene3D" id="3.30.565.10">
    <property type="entry name" value="Histidine kinase-like ATPase, C-terminal domain"/>
    <property type="match status" value="1"/>
</dbReference>
<dbReference type="EC" id="2.7.13.3" evidence="3"/>
<comment type="caution">
    <text evidence="14">The sequence shown here is derived from an EMBL/GenBank/DDBJ whole genome shotgun (WGS) entry which is preliminary data.</text>
</comment>
<evidence type="ECO:0000256" key="4">
    <source>
        <dbReference type="ARBA" id="ARBA00022553"/>
    </source>
</evidence>
<evidence type="ECO:0000259" key="13">
    <source>
        <dbReference type="PROSITE" id="PS50885"/>
    </source>
</evidence>
<dbReference type="GO" id="GO:0000155">
    <property type="term" value="F:phosphorelay sensor kinase activity"/>
    <property type="evidence" value="ECO:0007669"/>
    <property type="project" value="InterPro"/>
</dbReference>
<dbReference type="Pfam" id="PF00512">
    <property type="entry name" value="HisKA"/>
    <property type="match status" value="1"/>
</dbReference>
<feature type="domain" description="Histidine kinase" evidence="12">
    <location>
        <begin position="398"/>
        <end position="612"/>
    </location>
</feature>
<feature type="domain" description="HAMP" evidence="13">
    <location>
        <begin position="338"/>
        <end position="390"/>
    </location>
</feature>
<dbReference type="InterPro" id="IPR004358">
    <property type="entry name" value="Sig_transdc_His_kin-like_C"/>
</dbReference>
<keyword evidence="11" id="KW-0732">Signal</keyword>
<dbReference type="CDD" id="cd00075">
    <property type="entry name" value="HATPase"/>
    <property type="match status" value="1"/>
</dbReference>
<dbReference type="SMART" id="SM00388">
    <property type="entry name" value="HisKA"/>
    <property type="match status" value="1"/>
</dbReference>